<sequence length="342" mass="36174">MTDDSNSRNHDSSRRQLFKTAGIAAVAGASTFGQRTAAAAEPTAPGGTAIPLADPRNLFPHPPFNAQSQPWPGLASKMTPRPDHGEQSYRGNGRLAGRKALITGGDSGLGRAAAIAYAREGADVAINYLPEEESDAKEVQALVQQAGRKFVGLPGDIRDEAFCKELISRAVTQLGGLDIFVNCAGRQHTHDDILDVSTEDFDWTLKTNLYALFWLTKAAIPHMQPGSSIIFTSSTNAYNPSTNILDYSITKAGIANFAKGLAKQLIKRGIRVNAIAPGPFWTALQVSGGQTTANVEKMGGDVPMGRPGQPVEIAPVYVQLASTESSYMTGQVIGVNGGVGLP</sequence>
<dbReference type="PANTHER" id="PTHR48107:SF16">
    <property type="entry name" value="NADPH-DEPENDENT ALDEHYDE REDUCTASE 1, CHLOROPLASTIC"/>
    <property type="match status" value="1"/>
</dbReference>
<dbReference type="PANTHER" id="PTHR48107">
    <property type="entry name" value="NADPH-DEPENDENT ALDEHYDE REDUCTASE-LIKE PROTEIN, CHLOROPLASTIC-RELATED"/>
    <property type="match status" value="1"/>
</dbReference>
<dbReference type="RefSeq" id="WP_232878155.1">
    <property type="nucleotide sequence ID" value="NZ_JAJSOJ010000033.1"/>
</dbReference>
<organism evidence="4 5">
    <name type="scientific">Acetobacter sicerae</name>
    <dbReference type="NCBI Taxonomy" id="85325"/>
    <lineage>
        <taxon>Bacteria</taxon>
        <taxon>Pseudomonadati</taxon>
        <taxon>Pseudomonadota</taxon>
        <taxon>Alphaproteobacteria</taxon>
        <taxon>Acetobacterales</taxon>
        <taxon>Acetobacteraceae</taxon>
        <taxon>Acetobacter</taxon>
    </lineage>
</organism>
<dbReference type="InterPro" id="IPR006311">
    <property type="entry name" value="TAT_signal"/>
</dbReference>
<dbReference type="PRINTS" id="PR00080">
    <property type="entry name" value="SDRFAMILY"/>
</dbReference>
<dbReference type="Pfam" id="PF13561">
    <property type="entry name" value="adh_short_C2"/>
    <property type="match status" value="1"/>
</dbReference>
<dbReference type="SUPFAM" id="SSF51735">
    <property type="entry name" value="NAD(P)-binding Rossmann-fold domains"/>
    <property type="match status" value="1"/>
</dbReference>
<proteinExistence type="inferred from homology"/>
<accession>A0ABS8VTU8</accession>
<dbReference type="Gene3D" id="3.40.50.720">
    <property type="entry name" value="NAD(P)-binding Rossmann-like Domain"/>
    <property type="match status" value="1"/>
</dbReference>
<keyword evidence="2" id="KW-0560">Oxidoreductase</keyword>
<comment type="similarity">
    <text evidence="1">Belongs to the short-chain dehydrogenases/reductases (SDR) family.</text>
</comment>
<dbReference type="PRINTS" id="PR00081">
    <property type="entry name" value="GDHRDH"/>
</dbReference>
<protein>
    <submittedName>
        <fullName evidence="4">SDR family oxidoreductase</fullName>
    </submittedName>
</protein>
<reference evidence="4 5" key="1">
    <citation type="submission" date="2021-12" db="EMBL/GenBank/DDBJ databases">
        <title>Genome sequence of Acetobacter sicerae DmPark20a_162.</title>
        <authorList>
            <person name="Chaston J.M."/>
        </authorList>
    </citation>
    <scope>NUCLEOTIDE SEQUENCE [LARGE SCALE GENOMIC DNA]</scope>
    <source>
        <strain evidence="4 5">DmPark20a_162</strain>
    </source>
</reference>
<evidence type="ECO:0000256" key="3">
    <source>
        <dbReference type="SAM" id="MobiDB-lite"/>
    </source>
</evidence>
<comment type="caution">
    <text evidence="4">The sequence shown here is derived from an EMBL/GenBank/DDBJ whole genome shotgun (WGS) entry which is preliminary data.</text>
</comment>
<keyword evidence="5" id="KW-1185">Reference proteome</keyword>
<dbReference type="EMBL" id="JAJSOJ010000033">
    <property type="protein sequence ID" value="MCE0744400.1"/>
    <property type="molecule type" value="Genomic_DNA"/>
</dbReference>
<evidence type="ECO:0000256" key="1">
    <source>
        <dbReference type="ARBA" id="ARBA00006484"/>
    </source>
</evidence>
<dbReference type="InterPro" id="IPR036291">
    <property type="entry name" value="NAD(P)-bd_dom_sf"/>
</dbReference>
<name>A0ABS8VTU8_9PROT</name>
<evidence type="ECO:0000313" key="4">
    <source>
        <dbReference type="EMBL" id="MCE0744400.1"/>
    </source>
</evidence>
<dbReference type="Proteomes" id="UP001521074">
    <property type="component" value="Unassembled WGS sequence"/>
</dbReference>
<dbReference type="InterPro" id="IPR020904">
    <property type="entry name" value="Sc_DH/Rdtase_CS"/>
</dbReference>
<dbReference type="PROSITE" id="PS00061">
    <property type="entry name" value="ADH_SHORT"/>
    <property type="match status" value="1"/>
</dbReference>
<evidence type="ECO:0000256" key="2">
    <source>
        <dbReference type="ARBA" id="ARBA00023002"/>
    </source>
</evidence>
<evidence type="ECO:0000313" key="5">
    <source>
        <dbReference type="Proteomes" id="UP001521074"/>
    </source>
</evidence>
<gene>
    <name evidence="4" type="ORF">LWC05_10955</name>
</gene>
<feature type="compositionally biased region" description="Low complexity" evidence="3">
    <location>
        <begin position="36"/>
        <end position="49"/>
    </location>
</feature>
<feature type="region of interest" description="Disordered" evidence="3">
    <location>
        <begin position="36"/>
        <end position="91"/>
    </location>
</feature>
<dbReference type="InterPro" id="IPR002347">
    <property type="entry name" value="SDR_fam"/>
</dbReference>
<dbReference type="PROSITE" id="PS51318">
    <property type="entry name" value="TAT"/>
    <property type="match status" value="1"/>
</dbReference>